<evidence type="ECO:0008006" key="3">
    <source>
        <dbReference type="Google" id="ProtNLM"/>
    </source>
</evidence>
<dbReference type="EMBL" id="QKWP01000155">
    <property type="protein sequence ID" value="RIB25942.1"/>
    <property type="molecule type" value="Genomic_DNA"/>
</dbReference>
<dbReference type="OrthoDB" id="258495at2759"/>
<proteinExistence type="predicted"/>
<organism evidence="1 2">
    <name type="scientific">Gigaspora rosea</name>
    <dbReference type="NCBI Taxonomy" id="44941"/>
    <lineage>
        <taxon>Eukaryota</taxon>
        <taxon>Fungi</taxon>
        <taxon>Fungi incertae sedis</taxon>
        <taxon>Mucoromycota</taxon>
        <taxon>Glomeromycotina</taxon>
        <taxon>Glomeromycetes</taxon>
        <taxon>Diversisporales</taxon>
        <taxon>Gigasporaceae</taxon>
        <taxon>Gigaspora</taxon>
    </lineage>
</organism>
<protein>
    <recommendedName>
        <fullName evidence="3">SPRY domain-containing protein</fullName>
    </recommendedName>
</protein>
<dbReference type="Gene3D" id="2.60.120.920">
    <property type="match status" value="1"/>
</dbReference>
<dbReference type="AlphaFoldDB" id="A0A397VW05"/>
<evidence type="ECO:0000313" key="2">
    <source>
        <dbReference type="Proteomes" id="UP000266673"/>
    </source>
</evidence>
<sequence>MVGVGYCTKQNDKEIGDSNVKTNYIYNMLMPGQEYKKNEEIGLCGCGYHDDGYLFCSGSDEPYGPKYTTALYFTQSKVIFIKYFKELRIIHLPDDFKGIIYPYVEFRSQGRSIEVNFGRGNESVLVNLTNELEISLEKKQNIQGLILFLMVEYDCMIKHLMP</sequence>
<reference evidence="1 2" key="1">
    <citation type="submission" date="2018-06" db="EMBL/GenBank/DDBJ databases">
        <title>Comparative genomics reveals the genomic features of Rhizophagus irregularis, R. cerebriforme, R. diaphanum and Gigaspora rosea, and their symbiotic lifestyle signature.</title>
        <authorList>
            <person name="Morin E."/>
            <person name="San Clemente H."/>
            <person name="Chen E.C.H."/>
            <person name="De La Providencia I."/>
            <person name="Hainaut M."/>
            <person name="Kuo A."/>
            <person name="Kohler A."/>
            <person name="Murat C."/>
            <person name="Tang N."/>
            <person name="Roy S."/>
            <person name="Loubradou J."/>
            <person name="Henrissat B."/>
            <person name="Grigoriev I.V."/>
            <person name="Corradi N."/>
            <person name="Roux C."/>
            <person name="Martin F.M."/>
        </authorList>
    </citation>
    <scope>NUCLEOTIDE SEQUENCE [LARGE SCALE GENOMIC DNA]</scope>
    <source>
        <strain evidence="1 2">DAOM 194757</strain>
    </source>
</reference>
<dbReference type="Proteomes" id="UP000266673">
    <property type="component" value="Unassembled WGS sequence"/>
</dbReference>
<gene>
    <name evidence="1" type="ORF">C2G38_2164657</name>
</gene>
<comment type="caution">
    <text evidence="1">The sequence shown here is derived from an EMBL/GenBank/DDBJ whole genome shotgun (WGS) entry which is preliminary data.</text>
</comment>
<evidence type="ECO:0000313" key="1">
    <source>
        <dbReference type="EMBL" id="RIB25942.1"/>
    </source>
</evidence>
<keyword evidence="2" id="KW-1185">Reference proteome</keyword>
<dbReference type="STRING" id="44941.A0A397VW05"/>
<dbReference type="InterPro" id="IPR043136">
    <property type="entry name" value="B30.2/SPRY_sf"/>
</dbReference>
<name>A0A397VW05_9GLOM</name>
<accession>A0A397VW05</accession>